<evidence type="ECO:0000256" key="2">
    <source>
        <dbReference type="ARBA" id="ARBA00022692"/>
    </source>
</evidence>
<sequence length="213" mass="23137">METCVYSANIQPLVAEVRTTLCELESRVCRQKGQTRVGGVIVVTQVIPQSEQNAVLLEAPPPDVTQAPPSPREKMDKMAAEFHRGEPLIMGVFQLVLGLVFVLFSLTAAVHKTLLMHIPASSCVLFVFAGFVTLKAAKTTTPFHVRLAAGWSVLSSLLCVVGVAYVSWLLSWPRPSERLCEGLDYDKCFQTGLWMLDVLVPALLSGSSAPPGE</sequence>
<dbReference type="EMBL" id="OZ035829">
    <property type="protein sequence ID" value="CAL1611646.1"/>
    <property type="molecule type" value="Genomic_DNA"/>
</dbReference>
<evidence type="ECO:0000313" key="6">
    <source>
        <dbReference type="EMBL" id="CAL1611646.1"/>
    </source>
</evidence>
<name>A0AAV2MEF9_KNICA</name>
<feature type="transmembrane region" description="Helical" evidence="5">
    <location>
        <begin position="116"/>
        <end position="137"/>
    </location>
</feature>
<feature type="transmembrane region" description="Helical" evidence="5">
    <location>
        <begin position="149"/>
        <end position="170"/>
    </location>
</feature>
<protein>
    <submittedName>
        <fullName evidence="6">Uncharacterized protein</fullName>
    </submittedName>
</protein>
<evidence type="ECO:0000256" key="4">
    <source>
        <dbReference type="ARBA" id="ARBA00023136"/>
    </source>
</evidence>
<evidence type="ECO:0000256" key="1">
    <source>
        <dbReference type="ARBA" id="ARBA00004141"/>
    </source>
</evidence>
<keyword evidence="7" id="KW-1185">Reference proteome</keyword>
<evidence type="ECO:0000256" key="3">
    <source>
        <dbReference type="ARBA" id="ARBA00022989"/>
    </source>
</evidence>
<dbReference type="InterPro" id="IPR007237">
    <property type="entry name" value="CD20-like"/>
</dbReference>
<proteinExistence type="predicted"/>
<dbReference type="AlphaFoldDB" id="A0AAV2MEF9"/>
<comment type="subcellular location">
    <subcellularLocation>
        <location evidence="1">Membrane</location>
        <topology evidence="1">Multi-pass membrane protein</topology>
    </subcellularLocation>
</comment>
<keyword evidence="4 5" id="KW-0472">Membrane</keyword>
<reference evidence="6 7" key="1">
    <citation type="submission" date="2024-04" db="EMBL/GenBank/DDBJ databases">
        <authorList>
            <person name="Waldvogel A.-M."/>
            <person name="Schoenle A."/>
        </authorList>
    </citation>
    <scope>NUCLEOTIDE SEQUENCE [LARGE SCALE GENOMIC DNA]</scope>
</reference>
<dbReference type="Proteomes" id="UP001497482">
    <property type="component" value="Chromosome 7"/>
</dbReference>
<dbReference type="Pfam" id="PF04103">
    <property type="entry name" value="CD20"/>
    <property type="match status" value="1"/>
</dbReference>
<evidence type="ECO:0000313" key="7">
    <source>
        <dbReference type="Proteomes" id="UP001497482"/>
    </source>
</evidence>
<feature type="transmembrane region" description="Helical" evidence="5">
    <location>
        <begin position="88"/>
        <end position="110"/>
    </location>
</feature>
<keyword evidence="3 5" id="KW-1133">Transmembrane helix</keyword>
<gene>
    <name evidence="6" type="ORF">KC01_LOCUS38040</name>
</gene>
<organism evidence="6 7">
    <name type="scientific">Knipowitschia caucasica</name>
    <name type="common">Caucasian dwarf goby</name>
    <name type="synonym">Pomatoschistus caucasicus</name>
    <dbReference type="NCBI Taxonomy" id="637954"/>
    <lineage>
        <taxon>Eukaryota</taxon>
        <taxon>Metazoa</taxon>
        <taxon>Chordata</taxon>
        <taxon>Craniata</taxon>
        <taxon>Vertebrata</taxon>
        <taxon>Euteleostomi</taxon>
        <taxon>Actinopterygii</taxon>
        <taxon>Neopterygii</taxon>
        <taxon>Teleostei</taxon>
        <taxon>Neoteleostei</taxon>
        <taxon>Acanthomorphata</taxon>
        <taxon>Gobiaria</taxon>
        <taxon>Gobiiformes</taxon>
        <taxon>Gobioidei</taxon>
        <taxon>Gobiidae</taxon>
        <taxon>Gobiinae</taxon>
        <taxon>Knipowitschia</taxon>
    </lineage>
</organism>
<accession>A0AAV2MEF9</accession>
<keyword evidence="2 5" id="KW-0812">Transmembrane</keyword>
<dbReference type="GO" id="GO:0016020">
    <property type="term" value="C:membrane"/>
    <property type="evidence" value="ECO:0007669"/>
    <property type="project" value="UniProtKB-SubCell"/>
</dbReference>
<evidence type="ECO:0000256" key="5">
    <source>
        <dbReference type="SAM" id="Phobius"/>
    </source>
</evidence>